<feature type="signal peptide" evidence="1">
    <location>
        <begin position="1"/>
        <end position="16"/>
    </location>
</feature>
<dbReference type="AlphaFoldDB" id="A0AAE0JZU6"/>
<keyword evidence="1" id="KW-0732">Signal</keyword>
<comment type="caution">
    <text evidence="2">The sequence shown here is derived from an EMBL/GenBank/DDBJ whole genome shotgun (WGS) entry which is preliminary data.</text>
</comment>
<sequence length="605" mass="64137">MRLFFSLLLLVLGVMGVDIPILLDGALVDQLATSQVAGNIVNGVALAAQVIVSEFALEINQGYIEQISFDGSIKILNGPTIRINDPNAVFSAGFSLPFMVSDDVSPSITSFSGFPMCVPRSASDVLCPDSNRPRAPGTGAPSRIFQAPDALVMAPFLVGDYIEYHGFRTSAGDMVVFEIVAWNVQITTTGSPTYIRIEEALIGVFDSDPNVEVAETRFVGYTSDPTTVISLSAIDIDPCTGAESFRNFGVPQLRPEAGGRNKWIARFDGTVATAYTREYRAIASTGTVVTRNGIVAGQYVVPILDWIQPELLVPGNEPPINEYSQFSQLTRGVGPDEDGNIFGPLDPFPQSGVTVFDLSTCPPPGNPADPQSPTPRVQATIPISLTGTTVTVADKPLYVRADDTFTLRGFQDNPSTVFANDTLVWSWSVVAAGSAGSQANLATFTPSADTKSVAVKFATSAPTGDYIFQLSIQSVGQNRTGTATFTVKLFSGPDTVTVTAVTWTSSQSGTIGVSCSSNYLVDYRIAMTVTYPADGGTTTSPMAATPPGSGSWAFSSRRVSRPGTVICRSLLGGQATANGLTAKKRSDEKELPARVLRSRVAAARR</sequence>
<proteinExistence type="predicted"/>
<evidence type="ECO:0000313" key="3">
    <source>
        <dbReference type="Proteomes" id="UP001287356"/>
    </source>
</evidence>
<name>A0AAE0JZU6_9PEZI</name>
<keyword evidence="3" id="KW-1185">Reference proteome</keyword>
<reference evidence="2" key="1">
    <citation type="journal article" date="2023" name="Mol. Phylogenet. Evol.">
        <title>Genome-scale phylogeny and comparative genomics of the fungal order Sordariales.</title>
        <authorList>
            <person name="Hensen N."/>
            <person name="Bonometti L."/>
            <person name="Westerberg I."/>
            <person name="Brannstrom I.O."/>
            <person name="Guillou S."/>
            <person name="Cros-Aarteil S."/>
            <person name="Calhoun S."/>
            <person name="Haridas S."/>
            <person name="Kuo A."/>
            <person name="Mondo S."/>
            <person name="Pangilinan J."/>
            <person name="Riley R."/>
            <person name="LaButti K."/>
            <person name="Andreopoulos B."/>
            <person name="Lipzen A."/>
            <person name="Chen C."/>
            <person name="Yan M."/>
            <person name="Daum C."/>
            <person name="Ng V."/>
            <person name="Clum A."/>
            <person name="Steindorff A."/>
            <person name="Ohm R.A."/>
            <person name="Martin F."/>
            <person name="Silar P."/>
            <person name="Natvig D.O."/>
            <person name="Lalanne C."/>
            <person name="Gautier V."/>
            <person name="Ament-Velasquez S.L."/>
            <person name="Kruys A."/>
            <person name="Hutchinson M.I."/>
            <person name="Powell A.J."/>
            <person name="Barry K."/>
            <person name="Miller A.N."/>
            <person name="Grigoriev I.V."/>
            <person name="Debuchy R."/>
            <person name="Gladieux P."/>
            <person name="Hiltunen Thoren M."/>
            <person name="Johannesson H."/>
        </authorList>
    </citation>
    <scope>NUCLEOTIDE SEQUENCE</scope>
    <source>
        <strain evidence="2">CBS 958.72</strain>
    </source>
</reference>
<evidence type="ECO:0000256" key="1">
    <source>
        <dbReference type="SAM" id="SignalP"/>
    </source>
</evidence>
<accession>A0AAE0JZU6</accession>
<feature type="chain" id="PRO_5042046237" evidence="1">
    <location>
        <begin position="17"/>
        <end position="605"/>
    </location>
</feature>
<gene>
    <name evidence="2" type="ORF">B0T24DRAFT_651630</name>
</gene>
<organism evidence="2 3">
    <name type="scientific">Lasiosphaeria ovina</name>
    <dbReference type="NCBI Taxonomy" id="92902"/>
    <lineage>
        <taxon>Eukaryota</taxon>
        <taxon>Fungi</taxon>
        <taxon>Dikarya</taxon>
        <taxon>Ascomycota</taxon>
        <taxon>Pezizomycotina</taxon>
        <taxon>Sordariomycetes</taxon>
        <taxon>Sordariomycetidae</taxon>
        <taxon>Sordariales</taxon>
        <taxon>Lasiosphaeriaceae</taxon>
        <taxon>Lasiosphaeria</taxon>
    </lineage>
</organism>
<dbReference type="EMBL" id="JAULSN010000007">
    <property type="protein sequence ID" value="KAK3367419.1"/>
    <property type="molecule type" value="Genomic_DNA"/>
</dbReference>
<dbReference type="Proteomes" id="UP001287356">
    <property type="component" value="Unassembled WGS sequence"/>
</dbReference>
<protein>
    <submittedName>
        <fullName evidence="2">Uncharacterized protein</fullName>
    </submittedName>
</protein>
<reference evidence="2" key="2">
    <citation type="submission" date="2023-06" db="EMBL/GenBank/DDBJ databases">
        <authorList>
            <consortium name="Lawrence Berkeley National Laboratory"/>
            <person name="Haridas S."/>
            <person name="Hensen N."/>
            <person name="Bonometti L."/>
            <person name="Westerberg I."/>
            <person name="Brannstrom I.O."/>
            <person name="Guillou S."/>
            <person name="Cros-Aarteil S."/>
            <person name="Calhoun S."/>
            <person name="Kuo A."/>
            <person name="Mondo S."/>
            <person name="Pangilinan J."/>
            <person name="Riley R."/>
            <person name="Labutti K."/>
            <person name="Andreopoulos B."/>
            <person name="Lipzen A."/>
            <person name="Chen C."/>
            <person name="Yanf M."/>
            <person name="Daum C."/>
            <person name="Ng V."/>
            <person name="Clum A."/>
            <person name="Steindorff A."/>
            <person name="Ohm R."/>
            <person name="Martin F."/>
            <person name="Silar P."/>
            <person name="Natvig D."/>
            <person name="Lalanne C."/>
            <person name="Gautier V."/>
            <person name="Ament-Velasquez S.L."/>
            <person name="Kruys A."/>
            <person name="Hutchinson M.I."/>
            <person name="Powell A.J."/>
            <person name="Barry K."/>
            <person name="Miller A.N."/>
            <person name="Grigoriev I.V."/>
            <person name="Debuchy R."/>
            <person name="Gladieux P."/>
            <person name="Thoren M.H."/>
            <person name="Johannesson H."/>
        </authorList>
    </citation>
    <scope>NUCLEOTIDE SEQUENCE</scope>
    <source>
        <strain evidence="2">CBS 958.72</strain>
    </source>
</reference>
<evidence type="ECO:0000313" key="2">
    <source>
        <dbReference type="EMBL" id="KAK3367419.1"/>
    </source>
</evidence>